<reference evidence="2" key="1">
    <citation type="journal article" date="2022" name="bioRxiv">
        <title>Sequencing and chromosome-scale assembly of the giantPleurodeles waltlgenome.</title>
        <authorList>
            <person name="Brown T."/>
            <person name="Elewa A."/>
            <person name="Iarovenko S."/>
            <person name="Subramanian E."/>
            <person name="Araus A.J."/>
            <person name="Petzold A."/>
            <person name="Susuki M."/>
            <person name="Suzuki K.-i.T."/>
            <person name="Hayashi T."/>
            <person name="Toyoda A."/>
            <person name="Oliveira C."/>
            <person name="Osipova E."/>
            <person name="Leigh N.D."/>
            <person name="Simon A."/>
            <person name="Yun M.H."/>
        </authorList>
    </citation>
    <scope>NUCLEOTIDE SEQUENCE</scope>
    <source>
        <strain evidence="2">20211129_DDA</strain>
        <tissue evidence="2">Liver</tissue>
    </source>
</reference>
<evidence type="ECO:0000313" key="2">
    <source>
        <dbReference type="EMBL" id="KAJ1092378.1"/>
    </source>
</evidence>
<evidence type="ECO:0000256" key="1">
    <source>
        <dbReference type="SAM" id="MobiDB-lite"/>
    </source>
</evidence>
<sequence>MGQTLTEEPVRQTGKALERWPAPLLVHWAREGLTVDPAPLSTAEWAHDREWSGGAVEQGCQACGPCPEEETEASESCGTPPPHQRRQNATQLGEDCSGPRQEHCWPCAHTHERLECGE</sequence>
<gene>
    <name evidence="2" type="ORF">NDU88_005488</name>
</gene>
<protein>
    <submittedName>
        <fullName evidence="2">Uncharacterized protein</fullName>
    </submittedName>
</protein>
<dbReference type="Proteomes" id="UP001066276">
    <property type="component" value="Chromosome 11"/>
</dbReference>
<accession>A0AAV7LMX4</accession>
<name>A0AAV7LMX4_PLEWA</name>
<dbReference type="EMBL" id="JANPWB010000015">
    <property type="protein sequence ID" value="KAJ1092378.1"/>
    <property type="molecule type" value="Genomic_DNA"/>
</dbReference>
<dbReference type="AlphaFoldDB" id="A0AAV7LMX4"/>
<evidence type="ECO:0000313" key="3">
    <source>
        <dbReference type="Proteomes" id="UP001066276"/>
    </source>
</evidence>
<organism evidence="2 3">
    <name type="scientific">Pleurodeles waltl</name>
    <name type="common">Iberian ribbed newt</name>
    <dbReference type="NCBI Taxonomy" id="8319"/>
    <lineage>
        <taxon>Eukaryota</taxon>
        <taxon>Metazoa</taxon>
        <taxon>Chordata</taxon>
        <taxon>Craniata</taxon>
        <taxon>Vertebrata</taxon>
        <taxon>Euteleostomi</taxon>
        <taxon>Amphibia</taxon>
        <taxon>Batrachia</taxon>
        <taxon>Caudata</taxon>
        <taxon>Salamandroidea</taxon>
        <taxon>Salamandridae</taxon>
        <taxon>Pleurodelinae</taxon>
        <taxon>Pleurodeles</taxon>
    </lineage>
</organism>
<keyword evidence="3" id="KW-1185">Reference proteome</keyword>
<proteinExistence type="predicted"/>
<feature type="region of interest" description="Disordered" evidence="1">
    <location>
        <begin position="65"/>
        <end position="100"/>
    </location>
</feature>
<comment type="caution">
    <text evidence="2">The sequence shown here is derived from an EMBL/GenBank/DDBJ whole genome shotgun (WGS) entry which is preliminary data.</text>
</comment>